<evidence type="ECO:0000259" key="2">
    <source>
        <dbReference type="Pfam" id="PF04909"/>
    </source>
</evidence>
<dbReference type="Proteomes" id="UP001651690">
    <property type="component" value="Unassembled WGS sequence"/>
</dbReference>
<dbReference type="PANTHER" id="PTHR21240:SF28">
    <property type="entry name" value="ISO-OROTATE DECARBOXYLASE (EUROFUNG)"/>
    <property type="match status" value="1"/>
</dbReference>
<dbReference type="PANTHER" id="PTHR21240">
    <property type="entry name" value="2-AMINO-3-CARBOXYLMUCONATE-6-SEMIALDEHYDE DECARBOXYLASE"/>
    <property type="match status" value="1"/>
</dbReference>
<dbReference type="SUPFAM" id="SSF51556">
    <property type="entry name" value="Metallo-dependent hydrolases"/>
    <property type="match status" value="1"/>
</dbReference>
<feature type="domain" description="Amidohydrolase-related" evidence="2">
    <location>
        <begin position="11"/>
        <end position="313"/>
    </location>
</feature>
<evidence type="ECO:0000256" key="1">
    <source>
        <dbReference type="ARBA" id="ARBA00023239"/>
    </source>
</evidence>
<reference evidence="3 4" key="1">
    <citation type="submission" date="2022-06" db="EMBL/GenBank/DDBJ databases">
        <title>Mycolicibacterium sp. CAU 1645 isolated from seawater.</title>
        <authorList>
            <person name="Kim W."/>
        </authorList>
    </citation>
    <scope>NUCLEOTIDE SEQUENCE [LARGE SCALE GENOMIC DNA]</scope>
    <source>
        <strain evidence="3 4">CAU 1645</strain>
    </source>
</reference>
<keyword evidence="1" id="KW-0456">Lyase</keyword>
<dbReference type="InterPro" id="IPR032465">
    <property type="entry name" value="ACMSD"/>
</dbReference>
<dbReference type="RefSeq" id="WP_255060936.1">
    <property type="nucleotide sequence ID" value="NZ_JANDBD010000006.1"/>
</dbReference>
<dbReference type="Pfam" id="PF04909">
    <property type="entry name" value="Amidohydro_2"/>
    <property type="match status" value="1"/>
</dbReference>
<evidence type="ECO:0000313" key="3">
    <source>
        <dbReference type="EMBL" id="MCP9273614.1"/>
    </source>
</evidence>
<gene>
    <name evidence="3" type="ORF">NM203_15600</name>
</gene>
<dbReference type="EMBL" id="JANDBD010000006">
    <property type="protein sequence ID" value="MCP9273614.1"/>
    <property type="molecule type" value="Genomic_DNA"/>
</dbReference>
<proteinExistence type="predicted"/>
<accession>A0ABT1M5U3</accession>
<dbReference type="InterPro" id="IPR032466">
    <property type="entry name" value="Metal_Hydrolase"/>
</dbReference>
<keyword evidence="4" id="KW-1185">Reference proteome</keyword>
<comment type="caution">
    <text evidence="3">The sequence shown here is derived from an EMBL/GenBank/DDBJ whole genome shotgun (WGS) entry which is preliminary data.</text>
</comment>
<dbReference type="Gene3D" id="3.20.20.140">
    <property type="entry name" value="Metal-dependent hydrolases"/>
    <property type="match status" value="1"/>
</dbReference>
<name>A0ABT1M5U3_9MYCO</name>
<protein>
    <submittedName>
        <fullName evidence="3">Amidohydrolase</fullName>
    </submittedName>
</protein>
<organism evidence="3 4">
    <name type="scientific">Mycolicibacterium arenosum</name>
    <dbReference type="NCBI Taxonomy" id="2952157"/>
    <lineage>
        <taxon>Bacteria</taxon>
        <taxon>Bacillati</taxon>
        <taxon>Actinomycetota</taxon>
        <taxon>Actinomycetes</taxon>
        <taxon>Mycobacteriales</taxon>
        <taxon>Mycobacteriaceae</taxon>
        <taxon>Mycolicibacterium</taxon>
    </lineage>
</organism>
<evidence type="ECO:0000313" key="4">
    <source>
        <dbReference type="Proteomes" id="UP001651690"/>
    </source>
</evidence>
<dbReference type="InterPro" id="IPR006680">
    <property type="entry name" value="Amidohydro-rel"/>
</dbReference>
<sequence>MITTPLADGVIDVHAHWIPRELFGLPGTGPHGEMHDRDGELYLGDLPLSIATSSMSDVSAIRADMARADVGVRVLSAPPFAFPLESGSEADAYVRAFNAALTDVVADADGALLGLGMVTLEDSTSATAQMEELAQIEGMAGVAIPPMANGRSLDGPALHHVLSEAARLDLAVLVHPMQLPRPEWSEYYLTNLIGNPVESATAVASLILSGIKDALPGLRICFVHGGGCAPGLLGRWTHGWTMRADVRRAATRPPAEAFGELYFDTVTHDPHQLKLLCELAGADKVVCGSDYPFDMAESEPARFADDHGPGRAALITAALAYLGLPEEEA</sequence>